<feature type="domain" description="HECT" evidence="4">
    <location>
        <begin position="3571"/>
        <end position="3913"/>
    </location>
</feature>
<dbReference type="InterPro" id="IPR035781">
    <property type="entry name" value="SPRY_HECTD4"/>
</dbReference>
<keyword evidence="6" id="KW-1185">Reference proteome</keyword>
<protein>
    <recommendedName>
        <fullName evidence="4">HECT domain-containing protein</fullName>
    </recommendedName>
</protein>
<dbReference type="Proteomes" id="UP001209878">
    <property type="component" value="Unassembled WGS sequence"/>
</dbReference>
<evidence type="ECO:0000256" key="3">
    <source>
        <dbReference type="SAM" id="MobiDB-lite"/>
    </source>
</evidence>
<dbReference type="PANTHER" id="PTHR46435:SF1">
    <property type="entry name" value="E3 UBIQUITIN-PROTEIN LIGASE HECTD4-RELATED"/>
    <property type="match status" value="1"/>
</dbReference>
<dbReference type="SMART" id="SM00119">
    <property type="entry name" value="HECTc"/>
    <property type="match status" value="1"/>
</dbReference>
<feature type="region of interest" description="Disordered" evidence="3">
    <location>
        <begin position="3074"/>
        <end position="3093"/>
    </location>
</feature>
<name>A0AAD9KPJ3_RIDPI</name>
<dbReference type="Gene3D" id="3.30.2160.10">
    <property type="entry name" value="Hect, E3 ligase catalytic domain"/>
    <property type="match status" value="1"/>
</dbReference>
<dbReference type="Gene3D" id="3.90.1750.10">
    <property type="entry name" value="Hect, E3 ligase catalytic domains"/>
    <property type="match status" value="1"/>
</dbReference>
<evidence type="ECO:0000256" key="1">
    <source>
        <dbReference type="ARBA" id="ARBA00022786"/>
    </source>
</evidence>
<keyword evidence="1 2" id="KW-0833">Ubl conjugation pathway</keyword>
<dbReference type="Gene3D" id="3.30.2410.10">
    <property type="entry name" value="Hect, E3 ligase catalytic domain"/>
    <property type="match status" value="1"/>
</dbReference>
<dbReference type="Gene3D" id="2.60.120.920">
    <property type="match status" value="1"/>
</dbReference>
<evidence type="ECO:0000313" key="6">
    <source>
        <dbReference type="Proteomes" id="UP001209878"/>
    </source>
</evidence>
<evidence type="ECO:0000259" key="4">
    <source>
        <dbReference type="PROSITE" id="PS50237"/>
    </source>
</evidence>
<proteinExistence type="predicted"/>
<evidence type="ECO:0000256" key="2">
    <source>
        <dbReference type="PROSITE-ProRule" id="PRU00104"/>
    </source>
</evidence>
<dbReference type="GO" id="GO:0042593">
    <property type="term" value="P:glucose homeostasis"/>
    <property type="evidence" value="ECO:0007669"/>
    <property type="project" value="TreeGrafter"/>
</dbReference>
<dbReference type="InterPro" id="IPR035983">
    <property type="entry name" value="Hect_E3_ubiquitin_ligase"/>
</dbReference>
<gene>
    <name evidence="5" type="ORF">NP493_736g04058</name>
</gene>
<dbReference type="PROSITE" id="PS50237">
    <property type="entry name" value="HECT"/>
    <property type="match status" value="1"/>
</dbReference>
<comment type="caution">
    <text evidence="5">The sequence shown here is derived from an EMBL/GenBank/DDBJ whole genome shotgun (WGS) entry which is preliminary data.</text>
</comment>
<feature type="active site" description="Glycyl thioester intermediate" evidence="2">
    <location>
        <position position="3881"/>
    </location>
</feature>
<accession>A0AAD9KPJ3</accession>
<dbReference type="InterPro" id="IPR043136">
    <property type="entry name" value="B30.2/SPRY_sf"/>
</dbReference>
<organism evidence="5 6">
    <name type="scientific">Ridgeia piscesae</name>
    <name type="common">Tubeworm</name>
    <dbReference type="NCBI Taxonomy" id="27915"/>
    <lineage>
        <taxon>Eukaryota</taxon>
        <taxon>Metazoa</taxon>
        <taxon>Spiralia</taxon>
        <taxon>Lophotrochozoa</taxon>
        <taxon>Annelida</taxon>
        <taxon>Polychaeta</taxon>
        <taxon>Sedentaria</taxon>
        <taxon>Canalipalpata</taxon>
        <taxon>Sabellida</taxon>
        <taxon>Siboglinidae</taxon>
        <taxon>Ridgeia</taxon>
    </lineage>
</organism>
<dbReference type="GO" id="GO:0004842">
    <property type="term" value="F:ubiquitin-protein transferase activity"/>
    <property type="evidence" value="ECO:0007669"/>
    <property type="project" value="InterPro"/>
</dbReference>
<dbReference type="CDD" id="cd13735">
    <property type="entry name" value="SPRY_HECT_like"/>
    <property type="match status" value="1"/>
</dbReference>
<feature type="region of interest" description="Disordered" evidence="3">
    <location>
        <begin position="2935"/>
        <end position="2978"/>
    </location>
</feature>
<dbReference type="EMBL" id="JAODUO010000738">
    <property type="protein sequence ID" value="KAK2175309.1"/>
    <property type="molecule type" value="Genomic_DNA"/>
</dbReference>
<dbReference type="SUPFAM" id="SSF56204">
    <property type="entry name" value="Hect, E3 ligase catalytic domain"/>
    <property type="match status" value="1"/>
</dbReference>
<feature type="region of interest" description="Disordered" evidence="3">
    <location>
        <begin position="3266"/>
        <end position="3331"/>
    </location>
</feature>
<feature type="compositionally biased region" description="Polar residues" evidence="3">
    <location>
        <begin position="845"/>
        <end position="861"/>
    </location>
</feature>
<sequence length="3913" mass="430367">MTEAWTSVCLCGDGIYFYWLWCSGTADEKNTRKHTLHLETFQLNENKDTVEPLHSCVVLQKKEEAGAKCFNESLLSRLRPYNRAPGPTATLVALTGTESPPIVRKEDASTSCGIPLKTLLRTPIYCDGSTLVMLTPQPGGASAGGSGMARSLFSTSNNIAGFKSVATNLCFSADKGQLLTRVDLADAPNCALAKGASVAVLGVCYDLANNMMWMCSNDWVDQFYNPGHQAKHHILSRLGLGQHPAPVKDNRLPVSQVVQQLLQHVGSTCLHQLNSDLLHSSLGHYLLQQGPVDLVYLTRLCDIMERAIKEHDEHIIICTLIALQLLFQVSVFKLESDDEKTAVERARLLVWQILDSCSSDTGLLTEQVCNTVSAGFSVLYPGDQTQTALLHKLLAEGSSNPALSTLLDLILVDFADQVRVQTLPPSQLGHLRLSDELVQYILKTCVKESCMLLRDCQTEDTARLNQVLSSVPMASPCLRYLMALQSHMLRAIVLDETSDRSGVDDLQDLQQSVLSLAEKIFSSAHEVLEALLETCHWIINSDIEDVEYWLQSVEKVAKATVLGHLLPVLHTALTHPNSQSLPIAEALMSQLVRLVVLTSQAALLMKTQGQVIGQDSSLLSDADPGVDMADLIGRSINIENLSLSGQEQGFMAGLKIPAPWTSGKNVETVHPVRDNYKFKETVHIPGARCLYLRFDPRCSSQYDYDKLVLYAGPNTNCKKVAEYGGNTLGYGSRSVLGSGWPKDLVKVEGDTVTFSFEMRSGREHNTPDKAMWGFSVTVRAQERSDDVSSGLPFLADLTLGLSVLACTMLHLLYHGPLTTDSEQLCHHLLRSKLLQRCVWQMETGPSLTLPSDTSQREQATPSEPPVKSPVIRVLPRVRLPTDVVGKLRELSEHHPPQIRPSIRDVIQPDVLEESVLSAALRHLCLGDTVSQLTWHQTNQTEEFSLLTDVMSELYRKLYAIIRQLQSLAELEQRWDTEVEDIRQGCQTANDAFFIDYHLAENKATDLAVLCFLKDVTLDSANMEPTVLQLRERLQTEVDAGKSPGQPLVKTQSVVSGLLDRLNLLLQVTIAPEHVRPPPVSSVSDVLHTAAKAVASVMVRSDSDVLKTSSCRRSMSSPVHEAQDDSVLDIIKLQRKRQANKKDPAQFLEGMMGGEERDKPSHVVLVDQLFSFIGSNPEKAVSCENFLQAARVRYKRGKTRQQALIHMNELLTAATRVGGATHFVAAVTSVLQHGPRVDELTCGGMVNQVREAFSETMTAVVQLAARNPISCCNSIGLLCIIPYTRTEEKCLVRSGLVQLLDRLCSLSSCLERDPGSRSSSAVEGLRQRVSSMAWAGFQVLSNRCVMWEQEDGCFADQLEHSGLARQVSTLLTNHLTRATECSGNEAAGNEALHEVLSLLNSLSRSRMGKAILSQPGCVSRLLSLLLDQRPSPKLVLTILQLCRVALPLMSTENCDKVELPAWGQQLHLVFAADMDTYEKPLKIVSLLLAKLGDFLVPGGQTTISSRRPSTEVTMLPAGGSTGWCGKGKVEDSDIEEGRLSVFIHKREDQSSHEVIQPLLSSDSRPFRLAAGSNMEKVVHMDQDLSKNGKAEVSTEDAVSALRRAAKWAQMGLVVSTGPPPDVTVDMATTDKKKTATEVICKEKNTDLARSDSVRPFISGHVADSMAAEVIALLHGLLTAPVSLTAQSWAAAVEKVTSNALSCLPQLLTSVDDVGSARCQRDQLMTMAKQVNASLAALGGFEEVIKPGCDVEITGEGTHHSPAHVLSISDQTGLATVALLPPTDEEFKPTRYSDTVQVPITRLRAVRHQFQPLHQLSVTETIVMSVQSLLLPHNGGSGSALAQPLPTHGTDGNLLANQICRVIAEIRTRACKVLACHLKHLSFASAFIQHSGAAIDILKTLAKECCAGERQQVIAAHCQQLRLLYRDCAKPPPPPCHVTTTPVREITWDTSRQFPPLRACLFSNRLTGITFLGDPTVGSGLPRGTLVYATMAIPSQAPSFYWEVEICSLGDPQDDSGPIISFGFMPAAERKDAAWTNPVGTCLLHNNGRAVHYNGSSLLQWRSVRLDVSLSVGDVAGVGWERQGDSPLMPRQQVKGLVYFTHKGRRLPSVIDDVAGGMWPVLHIQKKNTRIRANFGARPFMYAEGTQHRKAADECHDVTQDIKDTFGALPFHFDSDSDDAASSSVTNSDAGSHGELRASPGLPCRTAMIPKSLREYNSVTSLHYKRLACYENLPCTGPDTQTQQANQDDESDIDDLEDDQAFEDHHTLLIKAWEQKVFPTIRRRFRNEAERKDGLEQIRGALLLGMTDIARQTVEFLYEENGGIPRDLHLPTLEDIKEELSKFTIERVHKGTTVVIKMPQTAGPTGTTMLPKFAVRGMLKTFGLTGIVLDVDQVHELIQVECYLRSEGVLVRYWYPIDMLERPPAGYRKAPIVGHQALSTSNIHLHSELLRCEWAMARMHCRTALLELISHCNSSAMESLSGGATISSSLAASTALLQELDIENLQLLSNELLAPPQPHGGVRAASLLTSPSPWQCLACHSCSTADLLYTDSARLTEELRVAIARAANQGEDYLVELSNQICMCLQTAPEMFAYEEFPVTETKLCTDLHFPGAAFLLVSCKADPKALRKDVSLYKSPWARVFTYRGHRIKRNGQPSKQEVVCYPHDTSLHSNQSDQYMPVIIPADFVHIRIGVSPPPGVILTIHAFPPQLPLAMTYIETLVSEKYSFEYSSRDAFEASKKPPSSSTEGATSVTSPLTTMMSSSVWRSLNKVVITSTTLLTVAEFIAGYLWRSDVPALMKEYVFHLLAQVLRILYRSETGISAILPTLTSQLSPLLSLHSQLKAELQRLYEDETKTWVSVNTTAGTGMGLGVSDSGRFSTYFHTLMEVSLAMAEVITPATRAIGLDSCVLKESCSAPDTAVASTPVVSAANKRKKAKVKRVRVLGPRRSSSPGGRFDDPDSQTNMSSSSSATSTTSSGASVSVTKPEDMLWFHRALTMSKILRYLTSGDAQGQEVTSDAVIDAAQSLLTPTAHLRLLVICGLPQSLDEVTARRVIQRACNANGGLYKGELYLPTLDTPPGPPTGADLPTVSTDQPRVKQDRMNRSCIKGYAVVELRSKAKVDGATKMLLESKSLMSSFSAETRDDMLDGALSVLPVSAMLFTESDGASAIENYLLDKLLSNCETFELTANATCAFTDIFHSCYITAHRLTEMTGQQESGYICLSKEQIMTQVTGNMMQVFFSNVRAVKKTFAEQVNQVLRRYGIPKLVDKEDPDKHGKQTKKMSRPSSKEKLAGATVSREKKVEQKEKKLRGSAGSLSREATGGSTTASKASRESLGKDEGKLLTLEGFLLYVVDKARQDIRAIWRALLACGFDLHFERSSCVDLCQAQQMSDQWTLEMDAALVIYVNQLCQHLAVSTARLHPHEVYLSEADLSSMGCACLQGVPTESLRLRFALLQSLNCTLETFFLPIVDLRPAIGSSYTHSMAMLLSQARGLVFFDTKMALLERVLNATAQRKPDQAAPEIILDPLEGVTGDKTPMSSVFCQALQQLSTIPSRQLCVRLAAGGDPTYAFNVRLTGEEVHGTSGSFRQFLWQVAQELESSLLSLLILSPSSAGHKKRGRYILKPGPMTYSEEKMLQFFGQILAMTVRADIPLELNLLQLFWKNLVGEDLDPVTDLSEADTVTYNYIKNLEMVETETELEAVCMGQHPYFTYRTLTGDDIELIHGGKTTRVNLENKQQYTEAIRDLRMRELRCEERMPTLRAGMASILPIQLLPLATAADMELRTCGLPLVNLDFLKAHTMYQVGLAESDPHIQYFWAVLEGFSQDELGRFIKFACNQKRIPQICPCKDGGLDAAHVPPYPMKIAPPDGSGMPDSRYIRTETCLFMIKLPQYSSERLTRERLLYAINCRDDPLSG</sequence>
<dbReference type="Pfam" id="PF00632">
    <property type="entry name" value="HECT"/>
    <property type="match status" value="1"/>
</dbReference>
<dbReference type="InterPro" id="IPR000569">
    <property type="entry name" value="HECT_dom"/>
</dbReference>
<feature type="compositionally biased region" description="Low complexity" evidence="3">
    <location>
        <begin position="2963"/>
        <end position="2978"/>
    </location>
</feature>
<feature type="compositionally biased region" description="Basic and acidic residues" evidence="3">
    <location>
        <begin position="3284"/>
        <end position="3304"/>
    </location>
</feature>
<evidence type="ECO:0000313" key="5">
    <source>
        <dbReference type="EMBL" id="KAK2175309.1"/>
    </source>
</evidence>
<feature type="region of interest" description="Disordered" evidence="3">
    <location>
        <begin position="845"/>
        <end position="867"/>
    </location>
</feature>
<feature type="region of interest" description="Disordered" evidence="3">
    <location>
        <begin position="2175"/>
        <end position="2199"/>
    </location>
</feature>
<reference evidence="5" key="1">
    <citation type="journal article" date="2023" name="Mol. Biol. Evol.">
        <title>Third-Generation Sequencing Reveals the Adaptive Role of the Epigenome in Three Deep-Sea Polychaetes.</title>
        <authorList>
            <person name="Perez M."/>
            <person name="Aroh O."/>
            <person name="Sun Y."/>
            <person name="Lan Y."/>
            <person name="Juniper S.K."/>
            <person name="Young C.R."/>
            <person name="Angers B."/>
            <person name="Qian P.Y."/>
        </authorList>
    </citation>
    <scope>NUCLEOTIDE SEQUENCE</scope>
    <source>
        <strain evidence="5">R07B-5</strain>
    </source>
</reference>
<dbReference type="PANTHER" id="PTHR46435">
    <property type="entry name" value="E3 UBIQUITIN-PROTEIN LIGASE HECTD4-RELATED"/>
    <property type="match status" value="1"/>
</dbReference>
<dbReference type="InterPro" id="IPR043366">
    <property type="entry name" value="HECTD4"/>
</dbReference>